<feature type="compositionally biased region" description="Polar residues" evidence="1">
    <location>
        <begin position="1"/>
        <end position="21"/>
    </location>
</feature>
<feature type="region of interest" description="Disordered" evidence="1">
    <location>
        <begin position="1"/>
        <end position="58"/>
    </location>
</feature>
<name>A0A0G0YRD7_UNCKA</name>
<reference evidence="2 3" key="1">
    <citation type="journal article" date="2015" name="Nature">
        <title>rRNA introns, odd ribosomes, and small enigmatic genomes across a large radiation of phyla.</title>
        <authorList>
            <person name="Brown C.T."/>
            <person name="Hug L.A."/>
            <person name="Thomas B.C."/>
            <person name="Sharon I."/>
            <person name="Castelle C.J."/>
            <person name="Singh A."/>
            <person name="Wilkins M.J."/>
            <person name="Williams K.H."/>
            <person name="Banfield J.F."/>
        </authorList>
    </citation>
    <scope>NUCLEOTIDE SEQUENCE [LARGE SCALE GENOMIC DNA]</scope>
</reference>
<accession>A0A0G0YRD7</accession>
<comment type="caution">
    <text evidence="2">The sequence shown here is derived from an EMBL/GenBank/DDBJ whole genome shotgun (WGS) entry which is preliminary data.</text>
</comment>
<evidence type="ECO:0000256" key="1">
    <source>
        <dbReference type="SAM" id="MobiDB-lite"/>
    </source>
</evidence>
<gene>
    <name evidence="2" type="ORF">UV00_C0003G0012</name>
</gene>
<dbReference type="AlphaFoldDB" id="A0A0G0YRD7"/>
<protein>
    <recommendedName>
        <fullName evidence="4">UDP-N-acetyl-alpha-D-muramoyl-L-alanyl-L-glutamate epimerase</fullName>
    </recommendedName>
</protein>
<dbReference type="Proteomes" id="UP000033847">
    <property type="component" value="Unassembled WGS sequence"/>
</dbReference>
<organism evidence="2 3">
    <name type="scientific">candidate division WWE3 bacterium GW2011_GWF1_42_14</name>
    <dbReference type="NCBI Taxonomy" id="1619138"/>
    <lineage>
        <taxon>Bacteria</taxon>
        <taxon>Katanobacteria</taxon>
    </lineage>
</organism>
<evidence type="ECO:0000313" key="2">
    <source>
        <dbReference type="EMBL" id="KKS39180.1"/>
    </source>
</evidence>
<proteinExistence type="predicted"/>
<evidence type="ECO:0000313" key="3">
    <source>
        <dbReference type="Proteomes" id="UP000033847"/>
    </source>
</evidence>
<dbReference type="EMBL" id="LCCU01000003">
    <property type="protein sequence ID" value="KKS39180.1"/>
    <property type="molecule type" value="Genomic_DNA"/>
</dbReference>
<sequence length="545" mass="63113">MESTPKSSIILESTPKSSIILESTPKSKKMKNKEPSNFNNSDNDPGGQPSDFSDPISMPEVDNMEFFRTPAMLNKNSKAWHEKEIPIRINSYNRPEGIEINIESKLINEHNLMKYPNGIWQNYPEDNKAKLLDNIAYIFTAHLPMLLKGNIRLEYNTGYPQCFSWSQQSFMRHLPLYWYYYKKRGMSVMPMLKTLLNSRAYFRDTTDVPPEFPISVDENVILPFTFGKDSFLTYHVCKELKLNTILVFFNDPTFLGYEGAHKKVLFEEFLKKNKNDLYFLENPMEGLRDNGDGWFGWELSLTSWALMCLPLAYKYKAGYILFSNEKSVNAFYYDDQGFKVVPEYEQAYQATEEMSLLTQAMSEGELYTSTFLQGLNDLAIVAVLNENYAKETFPYLMSCWDGSEEKRWCGKCTKCARLYLYLSAMGINPIEVAGFEDDMFSEDKIDLYNAFGEKASGLGWDSFGLNKDEQELSFYICAKLGNQAPLVQIFKNSEAYQRVEQNLNVLVDEYLGLHEEHSSPLIWRTQINEIFNTALKKVRERVFSL</sequence>
<evidence type="ECO:0008006" key="4">
    <source>
        <dbReference type="Google" id="ProtNLM"/>
    </source>
</evidence>